<feature type="transmembrane region" description="Helical" evidence="7">
    <location>
        <begin position="12"/>
        <end position="30"/>
    </location>
</feature>
<evidence type="ECO:0000256" key="6">
    <source>
        <dbReference type="ARBA" id="ARBA00023136"/>
    </source>
</evidence>
<dbReference type="Pfam" id="PF01566">
    <property type="entry name" value="Nramp"/>
    <property type="match status" value="1"/>
</dbReference>
<evidence type="ECO:0000313" key="8">
    <source>
        <dbReference type="EMBL" id="QDU55730.1"/>
    </source>
</evidence>
<feature type="transmembrane region" description="Helical" evidence="7">
    <location>
        <begin position="365"/>
        <end position="388"/>
    </location>
</feature>
<keyword evidence="3 7" id="KW-0812">Transmembrane</keyword>
<protein>
    <submittedName>
        <fullName evidence="8">Divalent metal cation transporter MntH</fullName>
    </submittedName>
</protein>
<evidence type="ECO:0000256" key="3">
    <source>
        <dbReference type="ARBA" id="ARBA00022692"/>
    </source>
</evidence>
<name>A0A518ALX6_9BACT</name>
<dbReference type="Proteomes" id="UP000315750">
    <property type="component" value="Chromosome"/>
</dbReference>
<dbReference type="GO" id="GO:0015293">
    <property type="term" value="F:symporter activity"/>
    <property type="evidence" value="ECO:0007669"/>
    <property type="project" value="UniProtKB-KW"/>
</dbReference>
<dbReference type="KEGG" id="amuc:Pan181_19240"/>
<dbReference type="GO" id="GO:0005384">
    <property type="term" value="F:manganese ion transmembrane transporter activity"/>
    <property type="evidence" value="ECO:0007669"/>
    <property type="project" value="TreeGrafter"/>
</dbReference>
<gene>
    <name evidence="8" type="primary">mntH</name>
    <name evidence="8" type="ORF">Pan181_19240</name>
</gene>
<evidence type="ECO:0000256" key="5">
    <source>
        <dbReference type="ARBA" id="ARBA00022989"/>
    </source>
</evidence>
<keyword evidence="4" id="KW-0769">Symport</keyword>
<dbReference type="PANTHER" id="PTHR11706">
    <property type="entry name" value="SOLUTE CARRIER PROTEIN FAMILY 11 MEMBER"/>
    <property type="match status" value="1"/>
</dbReference>
<organism evidence="8 9">
    <name type="scientific">Aeoliella mucimassa</name>
    <dbReference type="NCBI Taxonomy" id="2527972"/>
    <lineage>
        <taxon>Bacteria</taxon>
        <taxon>Pseudomonadati</taxon>
        <taxon>Planctomycetota</taxon>
        <taxon>Planctomycetia</taxon>
        <taxon>Pirellulales</taxon>
        <taxon>Lacipirellulaceae</taxon>
        <taxon>Aeoliella</taxon>
    </lineage>
</organism>
<dbReference type="GO" id="GO:0005886">
    <property type="term" value="C:plasma membrane"/>
    <property type="evidence" value="ECO:0007669"/>
    <property type="project" value="TreeGrafter"/>
</dbReference>
<feature type="transmembrane region" description="Helical" evidence="7">
    <location>
        <begin position="292"/>
        <end position="320"/>
    </location>
</feature>
<evidence type="ECO:0000256" key="4">
    <source>
        <dbReference type="ARBA" id="ARBA00022847"/>
    </source>
</evidence>
<proteinExistence type="predicted"/>
<evidence type="ECO:0000256" key="2">
    <source>
        <dbReference type="ARBA" id="ARBA00022448"/>
    </source>
</evidence>
<feature type="transmembrane region" description="Helical" evidence="7">
    <location>
        <begin position="247"/>
        <end position="272"/>
    </location>
</feature>
<dbReference type="GO" id="GO:0034755">
    <property type="term" value="P:iron ion transmembrane transport"/>
    <property type="evidence" value="ECO:0007669"/>
    <property type="project" value="TreeGrafter"/>
</dbReference>
<comment type="subcellular location">
    <subcellularLocation>
        <location evidence="1">Membrane</location>
        <topology evidence="1">Multi-pass membrane protein</topology>
    </subcellularLocation>
</comment>
<dbReference type="NCBIfam" id="NF037982">
    <property type="entry name" value="Nramp_1"/>
    <property type="match status" value="1"/>
</dbReference>
<evidence type="ECO:0000256" key="7">
    <source>
        <dbReference type="SAM" id="Phobius"/>
    </source>
</evidence>
<dbReference type="AlphaFoldDB" id="A0A518ALX6"/>
<feature type="transmembrane region" description="Helical" evidence="7">
    <location>
        <begin position="42"/>
        <end position="63"/>
    </location>
</feature>
<feature type="transmembrane region" description="Helical" evidence="7">
    <location>
        <begin position="129"/>
        <end position="147"/>
    </location>
</feature>
<feature type="transmembrane region" description="Helical" evidence="7">
    <location>
        <begin position="207"/>
        <end position="226"/>
    </location>
</feature>
<keyword evidence="9" id="KW-1185">Reference proteome</keyword>
<keyword evidence="2" id="KW-0813">Transport</keyword>
<accession>A0A518ALX6</accession>
<evidence type="ECO:0000313" key="9">
    <source>
        <dbReference type="Proteomes" id="UP000315750"/>
    </source>
</evidence>
<reference evidence="8 9" key="1">
    <citation type="submission" date="2019-02" db="EMBL/GenBank/DDBJ databases">
        <title>Deep-cultivation of Planctomycetes and their phenomic and genomic characterization uncovers novel biology.</title>
        <authorList>
            <person name="Wiegand S."/>
            <person name="Jogler M."/>
            <person name="Boedeker C."/>
            <person name="Pinto D."/>
            <person name="Vollmers J."/>
            <person name="Rivas-Marin E."/>
            <person name="Kohn T."/>
            <person name="Peeters S.H."/>
            <person name="Heuer A."/>
            <person name="Rast P."/>
            <person name="Oberbeckmann S."/>
            <person name="Bunk B."/>
            <person name="Jeske O."/>
            <person name="Meyerdierks A."/>
            <person name="Storesund J.E."/>
            <person name="Kallscheuer N."/>
            <person name="Luecker S."/>
            <person name="Lage O.M."/>
            <person name="Pohl T."/>
            <person name="Merkel B.J."/>
            <person name="Hornburger P."/>
            <person name="Mueller R.-W."/>
            <person name="Bruemmer F."/>
            <person name="Labrenz M."/>
            <person name="Spormann A.M."/>
            <person name="Op den Camp H."/>
            <person name="Overmann J."/>
            <person name="Amann R."/>
            <person name="Jetten M.S.M."/>
            <person name="Mascher T."/>
            <person name="Medema M.H."/>
            <person name="Devos D.P."/>
            <person name="Kaster A.-K."/>
            <person name="Ovreas L."/>
            <person name="Rohde M."/>
            <person name="Galperin M.Y."/>
            <person name="Jogler C."/>
        </authorList>
    </citation>
    <scope>NUCLEOTIDE SEQUENCE [LARGE SCALE GENOMIC DNA]</scope>
    <source>
        <strain evidence="8 9">Pan181</strain>
    </source>
</reference>
<dbReference type="EMBL" id="CP036278">
    <property type="protein sequence ID" value="QDU55730.1"/>
    <property type="molecule type" value="Genomic_DNA"/>
</dbReference>
<dbReference type="OrthoDB" id="9787548at2"/>
<keyword evidence="5 7" id="KW-1133">Transmembrane helix</keyword>
<dbReference type="GO" id="GO:0015086">
    <property type="term" value="F:cadmium ion transmembrane transporter activity"/>
    <property type="evidence" value="ECO:0007669"/>
    <property type="project" value="TreeGrafter"/>
</dbReference>
<feature type="transmembrane region" description="Helical" evidence="7">
    <location>
        <begin position="400"/>
        <end position="419"/>
    </location>
</feature>
<evidence type="ECO:0000256" key="1">
    <source>
        <dbReference type="ARBA" id="ARBA00004141"/>
    </source>
</evidence>
<dbReference type="InterPro" id="IPR001046">
    <property type="entry name" value="NRAMP_fam"/>
</dbReference>
<feature type="transmembrane region" description="Helical" evidence="7">
    <location>
        <begin position="341"/>
        <end position="359"/>
    </location>
</feature>
<sequence length="432" mass="45076">MISFLRNLFRSLGPAIIVASIVLGPGSILTSSKVGCQYGYELLWVLAAAVVLMMGMTALAAHIGVINERTICDEAAARWGRPVAIAIGLVVFLIVACFQTVNNVAVVAALEGLWQDPSKSSSPTMSGQLAKVSAVVVLNGVVISAMYGLRKLYRPLEKLMMVLVFSMLIAFTINLLAARPSVEGIAGGLVPSLPSQADTSQNRHENLLALLGLVATTFSVAGAFYQSYLVKEKGWDADDTRKGLRDAVVGIGVLGVVSALIMSTSAAALHGVVAPESLKNTSDIARQLEPLFGSAAGLLFSIGVFAAAFSSFLGNALIGGTVLSDGLGWGASIEQPWPKRLTTIALGIGMAIAIGSVLLDANPVRVIVFAQALTVVGAPALAFLLIYLGMQAKAASGARLSWGVMTIPWLGGIVTLLLAGRTVYQLWLQANT</sequence>
<feature type="transmembrane region" description="Helical" evidence="7">
    <location>
        <begin position="159"/>
        <end position="178"/>
    </location>
</feature>
<keyword evidence="6 7" id="KW-0472">Membrane</keyword>
<feature type="transmembrane region" description="Helical" evidence="7">
    <location>
        <begin position="83"/>
        <end position="109"/>
    </location>
</feature>
<dbReference type="PANTHER" id="PTHR11706:SF33">
    <property type="entry name" value="NATURAL RESISTANCE-ASSOCIATED MACROPHAGE PROTEIN 2"/>
    <property type="match status" value="1"/>
</dbReference>